<comment type="caution">
    <text evidence="3">The sequence shown here is derived from an EMBL/GenBank/DDBJ whole genome shotgun (WGS) entry which is preliminary data.</text>
</comment>
<dbReference type="PROSITE" id="PS51186">
    <property type="entry name" value="GNAT"/>
    <property type="match status" value="1"/>
</dbReference>
<dbReference type="GO" id="GO:0016747">
    <property type="term" value="F:acyltransferase activity, transferring groups other than amino-acyl groups"/>
    <property type="evidence" value="ECO:0007669"/>
    <property type="project" value="InterPro"/>
</dbReference>
<evidence type="ECO:0000313" key="4">
    <source>
        <dbReference type="Proteomes" id="UP000319663"/>
    </source>
</evidence>
<dbReference type="InterPro" id="IPR052523">
    <property type="entry name" value="Trichothecene_AcTrans"/>
</dbReference>
<dbReference type="Gene3D" id="3.40.630.30">
    <property type="match status" value="1"/>
</dbReference>
<dbReference type="InterPro" id="IPR016181">
    <property type="entry name" value="Acyl_CoA_acyltransferase"/>
</dbReference>
<dbReference type="AlphaFoldDB" id="A0A507QHV9"/>
<dbReference type="InterPro" id="IPR000182">
    <property type="entry name" value="GNAT_dom"/>
</dbReference>
<dbReference type="STRING" id="5098.A0A507QHV9"/>
<feature type="region of interest" description="Disordered" evidence="1">
    <location>
        <begin position="69"/>
        <end position="89"/>
    </location>
</feature>
<dbReference type="CDD" id="cd04301">
    <property type="entry name" value="NAT_SF"/>
    <property type="match status" value="1"/>
</dbReference>
<evidence type="ECO:0000259" key="2">
    <source>
        <dbReference type="PROSITE" id="PS51186"/>
    </source>
</evidence>
<dbReference type="PANTHER" id="PTHR42791:SF1">
    <property type="entry name" value="N-ACETYLTRANSFERASE DOMAIN-CONTAINING PROTEIN"/>
    <property type="match status" value="1"/>
</dbReference>
<dbReference type="Pfam" id="PF13673">
    <property type="entry name" value="Acetyltransf_10"/>
    <property type="match status" value="1"/>
</dbReference>
<dbReference type="PANTHER" id="PTHR42791">
    <property type="entry name" value="GNAT FAMILY ACETYLTRANSFERASE"/>
    <property type="match status" value="1"/>
</dbReference>
<organism evidence="3 4">
    <name type="scientific">Monascus purpureus</name>
    <name type="common">Red mold</name>
    <name type="synonym">Monascus anka</name>
    <dbReference type="NCBI Taxonomy" id="5098"/>
    <lineage>
        <taxon>Eukaryota</taxon>
        <taxon>Fungi</taxon>
        <taxon>Dikarya</taxon>
        <taxon>Ascomycota</taxon>
        <taxon>Pezizomycotina</taxon>
        <taxon>Eurotiomycetes</taxon>
        <taxon>Eurotiomycetidae</taxon>
        <taxon>Eurotiales</taxon>
        <taxon>Aspergillaceae</taxon>
        <taxon>Monascus</taxon>
    </lineage>
</organism>
<keyword evidence="4" id="KW-1185">Reference proteome</keyword>
<dbReference type="OrthoDB" id="2832510at2759"/>
<dbReference type="SUPFAM" id="SSF55729">
    <property type="entry name" value="Acyl-CoA N-acyltransferases (Nat)"/>
    <property type="match status" value="1"/>
</dbReference>
<evidence type="ECO:0000256" key="1">
    <source>
        <dbReference type="SAM" id="MobiDB-lite"/>
    </source>
</evidence>
<sequence length="222" mass="24812">MSIVALPATPEDGLTLSILENAAFESNPLGPLCFGPPTEESVLARGKDLEGWSQAPNIKLVKAVIRSPRSNANGRSKEDKEEEEEEEEEIVGWAGWKYYLDDPETREEEKRVPPPTSPSPQAFYDFFGRPNLLMKGKRYIALLILAVHPKHQQKGVGSLLLKAGLEDIDQEHPSLPVWLRATEMGYPLYLRFGFKVAEKEVVDLSKYGLEGVVSTNYTMIRG</sequence>
<reference evidence="3 4" key="1">
    <citation type="submission" date="2019-06" db="EMBL/GenBank/DDBJ databases">
        <title>Wine fermentation using esterase from Monascus purpureus.</title>
        <authorList>
            <person name="Geng C."/>
            <person name="Zhang Y."/>
        </authorList>
    </citation>
    <scope>NUCLEOTIDE SEQUENCE [LARGE SCALE GENOMIC DNA]</scope>
    <source>
        <strain evidence="3">HQ1</strain>
    </source>
</reference>
<gene>
    <name evidence="3" type="ORF">MPDQ_004058</name>
</gene>
<evidence type="ECO:0000313" key="3">
    <source>
        <dbReference type="EMBL" id="TQB68068.1"/>
    </source>
</evidence>
<name>A0A507QHV9_MONPU</name>
<accession>A0A507QHV9</accession>
<feature type="domain" description="N-acetyltransferase" evidence="2">
    <location>
        <begin position="63"/>
        <end position="222"/>
    </location>
</feature>
<proteinExistence type="predicted"/>
<dbReference type="EMBL" id="VIFY01000257">
    <property type="protein sequence ID" value="TQB68068.1"/>
    <property type="molecule type" value="Genomic_DNA"/>
</dbReference>
<protein>
    <recommendedName>
        <fullName evidence="2">N-acetyltransferase domain-containing protein</fullName>
    </recommendedName>
</protein>
<dbReference type="Proteomes" id="UP000319663">
    <property type="component" value="Unassembled WGS sequence"/>
</dbReference>
<feature type="compositionally biased region" description="Acidic residues" evidence="1">
    <location>
        <begin position="80"/>
        <end position="89"/>
    </location>
</feature>